<dbReference type="Proteomes" id="UP000011668">
    <property type="component" value="Unassembled WGS sequence"/>
</dbReference>
<reference evidence="4 5" key="1">
    <citation type="journal article" date="2013" name="Nat. Commun.">
        <title>The evolution and pathogenic mechanisms of the rice sheath blight pathogen.</title>
        <authorList>
            <person name="Zheng A."/>
            <person name="Lin R."/>
            <person name="Xu L."/>
            <person name="Qin P."/>
            <person name="Tang C."/>
            <person name="Ai P."/>
            <person name="Zhang D."/>
            <person name="Liu Y."/>
            <person name="Sun Z."/>
            <person name="Feng H."/>
            <person name="Wang Y."/>
            <person name="Chen Y."/>
            <person name="Liang X."/>
            <person name="Fu R."/>
            <person name="Li Q."/>
            <person name="Zhang J."/>
            <person name="Yu X."/>
            <person name="Xie Z."/>
            <person name="Ding L."/>
            <person name="Guan P."/>
            <person name="Tang J."/>
            <person name="Liang Y."/>
            <person name="Wang S."/>
            <person name="Deng Q."/>
            <person name="Li S."/>
            <person name="Zhu J."/>
            <person name="Wang L."/>
            <person name="Liu H."/>
            <person name="Li P."/>
        </authorList>
    </citation>
    <scope>NUCLEOTIDE SEQUENCE [LARGE SCALE GENOMIC DNA]</scope>
    <source>
        <strain evidence="5">AG-1 IA</strain>
    </source>
</reference>
<dbReference type="STRING" id="983506.L8WIH9"/>
<comment type="caution">
    <text evidence="4">The sequence shown here is derived from an EMBL/GenBank/DDBJ whole genome shotgun (WGS) entry which is preliminary data.</text>
</comment>
<keyword evidence="2 4" id="KW-0067">ATP-binding</keyword>
<proteinExistence type="predicted"/>
<evidence type="ECO:0000313" key="5">
    <source>
        <dbReference type="Proteomes" id="UP000011668"/>
    </source>
</evidence>
<dbReference type="InterPro" id="IPR038729">
    <property type="entry name" value="Rad50/SbcC_AAA"/>
</dbReference>
<evidence type="ECO:0000256" key="2">
    <source>
        <dbReference type="ARBA" id="ARBA00022840"/>
    </source>
</evidence>
<dbReference type="GO" id="GO:0042626">
    <property type="term" value="F:ATPase-coupled transmembrane transporter activity"/>
    <property type="evidence" value="ECO:0007669"/>
    <property type="project" value="TreeGrafter"/>
</dbReference>
<dbReference type="InterPro" id="IPR027417">
    <property type="entry name" value="P-loop_NTPase"/>
</dbReference>
<sequence length="264" mass="29700">MGFMVLSFPIPGKLAYLFNDIQVARMKKDRSDERDSDDQAVRLGEEGYWAGGRETRGRTEVLQKATVPGVDEHEHQVGRSMNERLQLLTVRDAATVFSSIGVFDVLRNQLHMLFWHIPMTIQAKVSLDRIDDFVQNTELLDSFNDKEGPVILDPNPPASDAIGFRNATFTWTRQVPGTPTPSRRNFRLHIDEEVLFRRGKINMVAGPTGCGKTSLLMALEMHFVPSSPDSWFSLPRDGGVAYAAQEAWVQNETIRVGVSHSERS</sequence>
<dbReference type="GO" id="GO:0016887">
    <property type="term" value="F:ATP hydrolysis activity"/>
    <property type="evidence" value="ECO:0007669"/>
    <property type="project" value="InterPro"/>
</dbReference>
<dbReference type="OrthoDB" id="6500128at2759"/>
<dbReference type="GO" id="GO:0006302">
    <property type="term" value="P:double-strand break repair"/>
    <property type="evidence" value="ECO:0007669"/>
    <property type="project" value="InterPro"/>
</dbReference>
<dbReference type="EMBL" id="AFRT01004129">
    <property type="protein sequence ID" value="ELU36159.1"/>
    <property type="molecule type" value="Genomic_DNA"/>
</dbReference>
<dbReference type="Pfam" id="PF13476">
    <property type="entry name" value="AAA_23"/>
    <property type="match status" value="1"/>
</dbReference>
<evidence type="ECO:0000313" key="4">
    <source>
        <dbReference type="EMBL" id="ELU36159.1"/>
    </source>
</evidence>
<dbReference type="InterPro" id="IPR050173">
    <property type="entry name" value="ABC_transporter_C-like"/>
</dbReference>
<gene>
    <name evidence="4" type="ORF">AG1IA_09810</name>
</gene>
<dbReference type="AlphaFoldDB" id="L8WIH9"/>
<dbReference type="PANTHER" id="PTHR24223:SF356">
    <property type="entry name" value="ATP-BINDING CASSETTE TRANSPORTER ABC4"/>
    <property type="match status" value="1"/>
</dbReference>
<dbReference type="GO" id="GO:0016020">
    <property type="term" value="C:membrane"/>
    <property type="evidence" value="ECO:0007669"/>
    <property type="project" value="TreeGrafter"/>
</dbReference>
<accession>L8WIH9</accession>
<dbReference type="HOGENOM" id="CLU_1054411_0_0_1"/>
<dbReference type="GO" id="GO:0005524">
    <property type="term" value="F:ATP binding"/>
    <property type="evidence" value="ECO:0007669"/>
    <property type="project" value="UniProtKB-KW"/>
</dbReference>
<evidence type="ECO:0000259" key="3">
    <source>
        <dbReference type="Pfam" id="PF13476"/>
    </source>
</evidence>
<dbReference type="SUPFAM" id="SSF52540">
    <property type="entry name" value="P-loop containing nucleoside triphosphate hydrolases"/>
    <property type="match status" value="1"/>
</dbReference>
<dbReference type="PANTHER" id="PTHR24223">
    <property type="entry name" value="ATP-BINDING CASSETTE SUB-FAMILY C"/>
    <property type="match status" value="1"/>
</dbReference>
<evidence type="ECO:0000256" key="1">
    <source>
        <dbReference type="ARBA" id="ARBA00022741"/>
    </source>
</evidence>
<keyword evidence="5" id="KW-1185">Reference proteome</keyword>
<feature type="domain" description="Rad50/SbcC-type AAA" evidence="3">
    <location>
        <begin position="184"/>
        <end position="221"/>
    </location>
</feature>
<keyword evidence="1" id="KW-0547">Nucleotide-binding</keyword>
<name>L8WIH9_THACA</name>
<protein>
    <submittedName>
        <fullName evidence="4">ATP-binding cassette transporter</fullName>
    </submittedName>
</protein>
<dbReference type="Gene3D" id="3.40.50.300">
    <property type="entry name" value="P-loop containing nucleotide triphosphate hydrolases"/>
    <property type="match status" value="1"/>
</dbReference>
<organism evidence="4 5">
    <name type="scientific">Thanatephorus cucumeris (strain AG1-IA)</name>
    <name type="common">Rice sheath blight fungus</name>
    <name type="synonym">Rhizoctonia solani</name>
    <dbReference type="NCBI Taxonomy" id="983506"/>
    <lineage>
        <taxon>Eukaryota</taxon>
        <taxon>Fungi</taxon>
        <taxon>Dikarya</taxon>
        <taxon>Basidiomycota</taxon>
        <taxon>Agaricomycotina</taxon>
        <taxon>Agaricomycetes</taxon>
        <taxon>Cantharellales</taxon>
        <taxon>Ceratobasidiaceae</taxon>
        <taxon>Rhizoctonia</taxon>
        <taxon>Rhizoctonia solani AG-1</taxon>
    </lineage>
</organism>
<dbReference type="GO" id="GO:0003677">
    <property type="term" value="F:DNA binding"/>
    <property type="evidence" value="ECO:0007669"/>
    <property type="project" value="UniProtKB-ARBA"/>
</dbReference>